<comment type="caution">
    <text evidence="2">The sequence shown here is derived from an EMBL/GenBank/DDBJ whole genome shotgun (WGS) entry which is preliminary data.</text>
</comment>
<dbReference type="EMBL" id="JACYXZ010000001">
    <property type="protein sequence ID" value="MBD8868081.1"/>
    <property type="molecule type" value="Genomic_DNA"/>
</dbReference>
<feature type="compositionally biased region" description="Basic and acidic residues" evidence="1">
    <location>
        <begin position="337"/>
        <end position="362"/>
    </location>
</feature>
<keyword evidence="3" id="KW-1185">Reference proteome</keyword>
<sequence>MSRTVYLHIGAPKTGTTYLQDRLSRNVRTLAQHDVHVPTGSMFVSPALFQFRAALDLLDQDWGGAPGHAEGAWPALVKQVRRRSGTVVVSHEIFAPAPATKIAKLMNDLQGSEVHIVYSARDLARQLPAAWQESIKQGRRWKFRTFLDKAEKGDAWFMRAFDLPTVLNTWTRNLPPERVHVVTVPPSGSAPTELWERFCTVFGIDPAWAPLDSERANESLGIAETQLLRQLNRRIDRRTRRSAPHDQLIGRLLASNELVSTSSRRVELPPEREAWAAEQAERWIDWVRGSGVHVIGDVDDLRPRPRGEGVRWRNPDTVSNKALSRAALQALAVMTKEAAKRPDPERELGARIKRRAQEWRSR</sequence>
<evidence type="ECO:0000313" key="3">
    <source>
        <dbReference type="Proteomes" id="UP000616839"/>
    </source>
</evidence>
<evidence type="ECO:0008006" key="4">
    <source>
        <dbReference type="Google" id="ProtNLM"/>
    </source>
</evidence>
<dbReference type="SUPFAM" id="SSF52540">
    <property type="entry name" value="P-loop containing nucleoside triphosphate hydrolases"/>
    <property type="match status" value="1"/>
</dbReference>
<evidence type="ECO:0000256" key="1">
    <source>
        <dbReference type="SAM" id="MobiDB-lite"/>
    </source>
</evidence>
<dbReference type="InterPro" id="IPR027417">
    <property type="entry name" value="P-loop_NTPase"/>
</dbReference>
<proteinExistence type="predicted"/>
<reference evidence="2" key="1">
    <citation type="submission" date="2020-09" db="EMBL/GenBank/DDBJ databases">
        <title>Nocardioides sp. strain MJB4 16S ribosomal RNA gene Genome sequencing and assembly.</title>
        <authorList>
            <person name="Kim I."/>
        </authorList>
    </citation>
    <scope>NUCLEOTIDE SEQUENCE</scope>
    <source>
        <strain evidence="2">MJB4</strain>
    </source>
</reference>
<accession>A0A927Q0S7</accession>
<evidence type="ECO:0000313" key="2">
    <source>
        <dbReference type="EMBL" id="MBD8868081.1"/>
    </source>
</evidence>
<dbReference type="Gene3D" id="3.40.50.300">
    <property type="entry name" value="P-loop containing nucleotide triphosphate hydrolases"/>
    <property type="match status" value="1"/>
</dbReference>
<dbReference type="RefSeq" id="WP_192139441.1">
    <property type="nucleotide sequence ID" value="NZ_JACYXZ010000001.1"/>
</dbReference>
<gene>
    <name evidence="2" type="ORF">IE331_00440</name>
</gene>
<dbReference type="AlphaFoldDB" id="A0A927Q0S7"/>
<feature type="region of interest" description="Disordered" evidence="1">
    <location>
        <begin position="336"/>
        <end position="362"/>
    </location>
</feature>
<protein>
    <recommendedName>
        <fullName evidence="4">Sulfotransferase family protein</fullName>
    </recommendedName>
</protein>
<organism evidence="2 3">
    <name type="scientific">Nocardioides donggukensis</name>
    <dbReference type="NCBI Taxonomy" id="2774019"/>
    <lineage>
        <taxon>Bacteria</taxon>
        <taxon>Bacillati</taxon>
        <taxon>Actinomycetota</taxon>
        <taxon>Actinomycetes</taxon>
        <taxon>Propionibacteriales</taxon>
        <taxon>Nocardioidaceae</taxon>
        <taxon>Nocardioides</taxon>
    </lineage>
</organism>
<dbReference type="Proteomes" id="UP000616839">
    <property type="component" value="Unassembled WGS sequence"/>
</dbReference>
<name>A0A927Q0S7_9ACTN</name>